<comment type="catalytic activity">
    <reaction evidence="1">
        <text>Random endo-hydrolysis of N-acetyl-beta-D-glucosaminide (1-&gt;4)-beta-linkages in chitin and chitodextrins.</text>
        <dbReference type="EC" id="3.2.1.14"/>
    </reaction>
</comment>
<sequence length="1165" mass="125628">MAEHFFIKRSTGGLFALVIVLLFAISAHLHSCNNPTHDHVLQTKVSRGIKDLRDGLSDVFGDSTYQTANASLVRRDDYSCGPGNPCSNGACCGVSGYCGYGPTYCGSGCSSKCDATAECGQYAKEPGQKCPLNTCCSQYGFCGTTTDFCTTKCQSNCVEHPTPPGGGSSTGILQNKVIGYYESWADTLACHRVAPTDLPLDALTHVNYAFAYIDPGSLRIVTMDAATEASLFSDTANLKIVKPDLKVFVSVGGWSFSDNGTATQPVYGDIAADSGKRQKFANNVVQFMRQYGFDGIDIDWEYPGAPDRGGKKQDTANYVLLLQTLKQTFDASGGDFGLSFTTPSSYWYLRWFDLPGLLKYADWTNLMTYDLHGIWDSSDPIGAIVQGHTNLTEIKLAAELFWRVNIPPSKIVMGFGFYGRSFTLASSSCTIPGCAFSGASNPGPCTQTGGYLAYYELESVLNNNPSIKPIHDEDAAVMYFVWNNNQWISYDNAATYKQKVDWANSVGLGGAMIWASDQDDDKYSAHAALLGMTIKSTSSLRDLQLTDLANSNPVSVSQSLASFNGQQCKTYSGKCVDLNDNAAMSAACGSGMTVVGWDDAGCGKKNHHYGKPVCCPTITAPKNCIWRGDNNGKGSSRDCSAQCWAGEVNMAGIMSSWGGGFTNDGNTNKCARGKKVFCCPDPGFSQLTSGCGYTGCGKNCGVGQTQLFEAGCFWGGTQKYCCPSPAPFSDCHWVTKTDSTGVDSDCANAVCAKDEIEILRSSSGSGATLCAYGRQQPACCKISKAPDPPAMCSSDLCQLPGVCTNDGTPGIAANKRDLALVESVEHQALEKRGQDHYEAHIGPYVFILIAAVVNEISRLYAGPNNNLIIRRQYRLRPGSCIGPAIDIQVVAAGTNPPGLTGDQTEHPLEPQFAARFLETIVRGRLRGPNGPLPSPYVPPINADTIDRFWDHPLHGLGLRPAIGGPNGDRPSTAQERFMGAFGSVDWPEPLIPTDSQINGPKGALWGLNDPISLDTIGRQARAAVRADTPATANSLLQSVRIGFAIMEYMNDQDFISRFTLARNQVRTQLGYIETEFANEGIPVTGLQEWWDIALDDFMVQLQTRVRTFTDAAITAAFAPFNTQTAPNLGIYNQVITTLNNYNTRLQNGQGMTFDAQYFVNIQPPT</sequence>
<dbReference type="EC" id="3.2.1.14" evidence="3"/>
<evidence type="ECO:0000256" key="6">
    <source>
        <dbReference type="ARBA" id="ARBA00023024"/>
    </source>
</evidence>
<dbReference type="InterPro" id="IPR050314">
    <property type="entry name" value="Glycosyl_Hydrlase_18"/>
</dbReference>
<dbReference type="SUPFAM" id="SSF57016">
    <property type="entry name" value="Plant lectins/antimicrobial peptides"/>
    <property type="match status" value="1"/>
</dbReference>
<feature type="chain" id="PRO_5040395512" description="chitinase" evidence="12">
    <location>
        <begin position="32"/>
        <end position="1165"/>
    </location>
</feature>
<dbReference type="Proteomes" id="UP000767238">
    <property type="component" value="Unassembled WGS sequence"/>
</dbReference>
<feature type="disulfide bond" evidence="10">
    <location>
        <begin position="153"/>
        <end position="157"/>
    </location>
</feature>
<dbReference type="GO" id="GO:0006032">
    <property type="term" value="P:chitin catabolic process"/>
    <property type="evidence" value="ECO:0007669"/>
    <property type="project" value="UniProtKB-KW"/>
</dbReference>
<dbReference type="PANTHER" id="PTHR11177">
    <property type="entry name" value="CHITINASE"/>
    <property type="match status" value="1"/>
</dbReference>
<evidence type="ECO:0000256" key="12">
    <source>
        <dbReference type="SAM" id="SignalP"/>
    </source>
</evidence>
<dbReference type="InterPro" id="IPR029070">
    <property type="entry name" value="Chitinase_insertion_sf"/>
</dbReference>
<feature type="signal peptide" evidence="12">
    <location>
        <begin position="1"/>
        <end position="31"/>
    </location>
</feature>
<comment type="caution">
    <text evidence="15">The sequence shown here is derived from an EMBL/GenBank/DDBJ whole genome shotgun (WGS) entry which is preliminary data.</text>
</comment>
<dbReference type="SUPFAM" id="SSF54556">
    <property type="entry name" value="Chitinase insertion domain"/>
    <property type="match status" value="1"/>
</dbReference>
<dbReference type="PROSITE" id="PS51910">
    <property type="entry name" value="GH18_2"/>
    <property type="match status" value="1"/>
</dbReference>
<feature type="disulfide bond" evidence="10">
    <location>
        <begin position="86"/>
        <end position="98"/>
    </location>
</feature>
<keyword evidence="8 11" id="KW-0326">Glycosidase</keyword>
<evidence type="ECO:0000256" key="3">
    <source>
        <dbReference type="ARBA" id="ARBA00012729"/>
    </source>
</evidence>
<name>A0A9P8GMN5_AURME</name>
<evidence type="ECO:0000256" key="2">
    <source>
        <dbReference type="ARBA" id="ARBA00008682"/>
    </source>
</evidence>
<dbReference type="InterPro" id="IPR018371">
    <property type="entry name" value="Chitin-binding_1_CS"/>
</dbReference>
<dbReference type="InterPro" id="IPR001579">
    <property type="entry name" value="Glyco_hydro_18_chit_AS"/>
</dbReference>
<evidence type="ECO:0000313" key="16">
    <source>
        <dbReference type="Proteomes" id="UP000767238"/>
    </source>
</evidence>
<reference evidence="15" key="1">
    <citation type="journal article" date="2021" name="J Fungi (Basel)">
        <title>Virulence traits and population genomics of the black yeast Aureobasidium melanogenum.</title>
        <authorList>
            <person name="Cernosa A."/>
            <person name="Sun X."/>
            <person name="Gostincar C."/>
            <person name="Fang C."/>
            <person name="Gunde-Cimerman N."/>
            <person name="Song Z."/>
        </authorList>
    </citation>
    <scope>NUCLEOTIDE SEQUENCE</scope>
    <source>
        <strain evidence="15">EXF-8016</strain>
    </source>
</reference>
<protein>
    <recommendedName>
        <fullName evidence="3">chitinase</fullName>
        <ecNumber evidence="3">3.2.1.14</ecNumber>
    </recommendedName>
</protein>
<dbReference type="CDD" id="cd00035">
    <property type="entry name" value="ChtBD1"/>
    <property type="match status" value="1"/>
</dbReference>
<keyword evidence="7" id="KW-0119">Carbohydrate metabolism</keyword>
<evidence type="ECO:0000256" key="10">
    <source>
        <dbReference type="PROSITE-ProRule" id="PRU00261"/>
    </source>
</evidence>
<dbReference type="EMBL" id="JAHFYH010000014">
    <property type="protein sequence ID" value="KAH0225611.1"/>
    <property type="molecule type" value="Genomic_DNA"/>
</dbReference>
<evidence type="ECO:0000256" key="9">
    <source>
        <dbReference type="ARBA" id="ARBA00023326"/>
    </source>
</evidence>
<keyword evidence="5 11" id="KW-0378">Hydrolase</keyword>
<organism evidence="15 16">
    <name type="scientific">Aureobasidium melanogenum</name>
    <name type="common">Aureobasidium pullulans var. melanogenum</name>
    <dbReference type="NCBI Taxonomy" id="46634"/>
    <lineage>
        <taxon>Eukaryota</taxon>
        <taxon>Fungi</taxon>
        <taxon>Dikarya</taxon>
        <taxon>Ascomycota</taxon>
        <taxon>Pezizomycotina</taxon>
        <taxon>Dothideomycetes</taxon>
        <taxon>Dothideomycetidae</taxon>
        <taxon>Dothideales</taxon>
        <taxon>Saccotheciaceae</taxon>
        <taxon>Aureobasidium</taxon>
    </lineage>
</organism>
<keyword evidence="4 10" id="KW-0147">Chitin-binding</keyword>
<dbReference type="PANTHER" id="PTHR11177:SF397">
    <property type="entry name" value="CHITINASE"/>
    <property type="match status" value="1"/>
</dbReference>
<dbReference type="OrthoDB" id="73875at2759"/>
<feature type="domain" description="Chitin-binding type-1" evidence="13">
    <location>
        <begin position="77"/>
        <end position="115"/>
    </location>
</feature>
<dbReference type="SUPFAM" id="SSF51445">
    <property type="entry name" value="(Trans)glycosidases"/>
    <property type="match status" value="1"/>
</dbReference>
<proteinExistence type="inferred from homology"/>
<evidence type="ECO:0000259" key="14">
    <source>
        <dbReference type="PROSITE" id="PS51910"/>
    </source>
</evidence>
<gene>
    <name evidence="15" type="ORF">KCV03_g2963</name>
</gene>
<feature type="disulfide bond" evidence="10">
    <location>
        <begin position="135"/>
        <end position="149"/>
    </location>
</feature>
<dbReference type="GO" id="GO:0008843">
    <property type="term" value="F:endochitinase activity"/>
    <property type="evidence" value="ECO:0007669"/>
    <property type="project" value="UniProtKB-EC"/>
</dbReference>
<feature type="disulfide bond" evidence="10">
    <location>
        <begin position="130"/>
        <end position="142"/>
    </location>
</feature>
<comment type="similarity">
    <text evidence="2">Belongs to the glycosyl hydrolase 18 family. Chitinase class V subfamily.</text>
</comment>
<keyword evidence="10" id="KW-1015">Disulfide bond</keyword>
<dbReference type="GO" id="GO:0008061">
    <property type="term" value="F:chitin binding"/>
    <property type="evidence" value="ECO:0007669"/>
    <property type="project" value="UniProtKB-UniRule"/>
</dbReference>
<dbReference type="SMART" id="SM00636">
    <property type="entry name" value="Glyco_18"/>
    <property type="match status" value="1"/>
</dbReference>
<dbReference type="Pfam" id="PF00187">
    <property type="entry name" value="Chitin_bind_1"/>
    <property type="match status" value="1"/>
</dbReference>
<dbReference type="PROSITE" id="PS01095">
    <property type="entry name" value="GH18_1"/>
    <property type="match status" value="1"/>
</dbReference>
<dbReference type="InterPro" id="IPR011583">
    <property type="entry name" value="Chitinase_II/V-like_cat"/>
</dbReference>
<evidence type="ECO:0000256" key="1">
    <source>
        <dbReference type="ARBA" id="ARBA00000822"/>
    </source>
</evidence>
<dbReference type="Gene3D" id="3.20.20.80">
    <property type="entry name" value="Glycosidases"/>
    <property type="match status" value="1"/>
</dbReference>
<dbReference type="InterPro" id="IPR001223">
    <property type="entry name" value="Glyco_hydro18_cat"/>
</dbReference>
<keyword evidence="12" id="KW-0732">Signal</keyword>
<evidence type="ECO:0000256" key="7">
    <source>
        <dbReference type="ARBA" id="ARBA00023277"/>
    </source>
</evidence>
<dbReference type="PROSITE" id="PS50941">
    <property type="entry name" value="CHIT_BIND_I_2"/>
    <property type="match status" value="2"/>
</dbReference>
<dbReference type="Gene3D" id="3.30.60.10">
    <property type="entry name" value="Endochitinase-like"/>
    <property type="match status" value="1"/>
</dbReference>
<dbReference type="SMART" id="SM00270">
    <property type="entry name" value="ChtBD1"/>
    <property type="match status" value="2"/>
</dbReference>
<dbReference type="PROSITE" id="PS00026">
    <property type="entry name" value="CHIT_BIND_I_1"/>
    <property type="match status" value="1"/>
</dbReference>
<dbReference type="InterPro" id="IPR001002">
    <property type="entry name" value="Chitin-bd_1"/>
</dbReference>
<evidence type="ECO:0000313" key="15">
    <source>
        <dbReference type="EMBL" id="KAH0225611.1"/>
    </source>
</evidence>
<keyword evidence="6" id="KW-0146">Chitin degradation</keyword>
<dbReference type="AlphaFoldDB" id="A0A9P8GMN5"/>
<evidence type="ECO:0000256" key="4">
    <source>
        <dbReference type="ARBA" id="ARBA00022669"/>
    </source>
</evidence>
<accession>A0A9P8GMN5</accession>
<dbReference type="Gene3D" id="3.10.50.10">
    <property type="match status" value="1"/>
</dbReference>
<dbReference type="Pfam" id="PF00704">
    <property type="entry name" value="Glyco_hydro_18"/>
    <property type="match status" value="1"/>
</dbReference>
<dbReference type="InterPro" id="IPR017853">
    <property type="entry name" value="GH"/>
</dbReference>
<keyword evidence="9" id="KW-0624">Polysaccharide degradation</keyword>
<dbReference type="GO" id="GO:0000272">
    <property type="term" value="P:polysaccharide catabolic process"/>
    <property type="evidence" value="ECO:0007669"/>
    <property type="project" value="UniProtKB-KW"/>
</dbReference>
<dbReference type="InterPro" id="IPR036861">
    <property type="entry name" value="Endochitinase-like_sf"/>
</dbReference>
<feature type="disulfide bond" evidence="10">
    <location>
        <begin position="109"/>
        <end position="113"/>
    </location>
</feature>
<reference evidence="15" key="2">
    <citation type="submission" date="2021-08" db="EMBL/GenBank/DDBJ databases">
        <authorList>
            <person name="Gostincar C."/>
            <person name="Sun X."/>
            <person name="Song Z."/>
            <person name="Gunde-Cimerman N."/>
        </authorList>
    </citation>
    <scope>NUCLEOTIDE SEQUENCE</scope>
    <source>
        <strain evidence="15">EXF-8016</strain>
    </source>
</reference>
<feature type="domain" description="Chitin-binding type-1" evidence="13">
    <location>
        <begin position="116"/>
        <end position="159"/>
    </location>
</feature>
<comment type="caution">
    <text evidence="10">Lacks conserved residue(s) required for the propagation of feature annotation.</text>
</comment>
<evidence type="ECO:0000256" key="8">
    <source>
        <dbReference type="ARBA" id="ARBA00023295"/>
    </source>
</evidence>
<evidence type="ECO:0000259" key="13">
    <source>
        <dbReference type="PROSITE" id="PS50941"/>
    </source>
</evidence>
<feature type="non-terminal residue" evidence="15">
    <location>
        <position position="1"/>
    </location>
</feature>
<feature type="disulfide bond" evidence="10">
    <location>
        <begin position="91"/>
        <end position="105"/>
    </location>
</feature>
<feature type="domain" description="GH18" evidence="14">
    <location>
        <begin position="175"/>
        <end position="533"/>
    </location>
</feature>
<evidence type="ECO:0000256" key="11">
    <source>
        <dbReference type="RuleBase" id="RU000489"/>
    </source>
</evidence>
<evidence type="ECO:0000256" key="5">
    <source>
        <dbReference type="ARBA" id="ARBA00022801"/>
    </source>
</evidence>